<keyword evidence="3" id="KW-1185">Reference proteome</keyword>
<dbReference type="Gramene" id="Vigun05g259600.2.v1.2">
    <property type="protein sequence ID" value="Vigun05g259600.2.v1.2"/>
    <property type="gene ID" value="Vigun05g259600.v1.2"/>
</dbReference>
<evidence type="ECO:0000256" key="1">
    <source>
        <dbReference type="SAM" id="MobiDB-lite"/>
    </source>
</evidence>
<feature type="region of interest" description="Disordered" evidence="1">
    <location>
        <begin position="82"/>
        <end position="187"/>
    </location>
</feature>
<dbReference type="Proteomes" id="UP000501690">
    <property type="component" value="Linkage Group LG10"/>
</dbReference>
<accession>A0A4D6N5Y1</accession>
<dbReference type="GO" id="GO:0000460">
    <property type="term" value="P:maturation of 5.8S rRNA"/>
    <property type="evidence" value="ECO:0007669"/>
    <property type="project" value="TreeGrafter"/>
</dbReference>
<dbReference type="AlphaFoldDB" id="A0A4D6N5Y1"/>
<gene>
    <name evidence="2" type="ORF">DEO72_LG10g432</name>
</gene>
<dbReference type="Pfam" id="PF10175">
    <property type="entry name" value="MPP6"/>
    <property type="match status" value="1"/>
</dbReference>
<dbReference type="InterPro" id="IPR019324">
    <property type="entry name" value="MPP6"/>
</dbReference>
<proteinExistence type="predicted"/>
<dbReference type="PANTHER" id="PTHR13582">
    <property type="entry name" value="M-PHASE PHOSPHOPROTEIN 6"/>
    <property type="match status" value="1"/>
</dbReference>
<dbReference type="PANTHER" id="PTHR13582:SF0">
    <property type="entry name" value="M-PHASE PHOSPHOPROTEIN 6"/>
    <property type="match status" value="1"/>
</dbReference>
<protein>
    <submittedName>
        <fullName evidence="2">M-phase phosphoprotein 6</fullName>
    </submittedName>
</protein>
<feature type="compositionally biased region" description="Polar residues" evidence="1">
    <location>
        <begin position="89"/>
        <end position="120"/>
    </location>
</feature>
<dbReference type="OrthoDB" id="2019850at2759"/>
<reference evidence="2 3" key="1">
    <citation type="submission" date="2019-04" db="EMBL/GenBank/DDBJ databases">
        <title>An improved genome assembly and genetic linkage map for asparagus bean, Vigna unguiculata ssp. sesquipedialis.</title>
        <authorList>
            <person name="Xia Q."/>
            <person name="Zhang R."/>
            <person name="Dong Y."/>
        </authorList>
    </citation>
    <scope>NUCLEOTIDE SEQUENCE [LARGE SCALE GENOMIC DNA]</scope>
    <source>
        <tissue evidence="2">Leaf</tissue>
    </source>
</reference>
<sequence>MARRELSNTLKNLKFMQRAAVREEKTKREEIKPDVSIVTTPTTVTRKCVVIMEGDPHPGALKGRMSFQSFNPSVDKLNEEEARLRQPAAETTVSRNQNESVSVRENNFSVESPESVNVNKKNVEANGNVKRKQSEVVSEAQYPNKSPKNDHDDKQSVPSSSLGTFKKPGGDKLDWNVLRPSRVNQSR</sequence>
<evidence type="ECO:0000313" key="2">
    <source>
        <dbReference type="EMBL" id="QCE09213.1"/>
    </source>
</evidence>
<name>A0A4D6N5Y1_VIGUN</name>
<organism evidence="2 3">
    <name type="scientific">Vigna unguiculata</name>
    <name type="common">Cowpea</name>
    <dbReference type="NCBI Taxonomy" id="3917"/>
    <lineage>
        <taxon>Eukaryota</taxon>
        <taxon>Viridiplantae</taxon>
        <taxon>Streptophyta</taxon>
        <taxon>Embryophyta</taxon>
        <taxon>Tracheophyta</taxon>
        <taxon>Spermatophyta</taxon>
        <taxon>Magnoliopsida</taxon>
        <taxon>eudicotyledons</taxon>
        <taxon>Gunneridae</taxon>
        <taxon>Pentapetalae</taxon>
        <taxon>rosids</taxon>
        <taxon>fabids</taxon>
        <taxon>Fabales</taxon>
        <taxon>Fabaceae</taxon>
        <taxon>Papilionoideae</taxon>
        <taxon>50 kb inversion clade</taxon>
        <taxon>NPAAA clade</taxon>
        <taxon>indigoferoid/millettioid clade</taxon>
        <taxon>Phaseoleae</taxon>
        <taxon>Vigna</taxon>
    </lineage>
</organism>
<dbReference type="EMBL" id="CP039354">
    <property type="protein sequence ID" value="QCE09213.1"/>
    <property type="molecule type" value="Genomic_DNA"/>
</dbReference>
<dbReference type="Gramene" id="Vigun05g259600.1.v1.2">
    <property type="protein sequence ID" value="Vigun05g259600.1.v1.2"/>
    <property type="gene ID" value="Vigun05g259600.v1.2"/>
</dbReference>
<evidence type="ECO:0000313" key="3">
    <source>
        <dbReference type="Proteomes" id="UP000501690"/>
    </source>
</evidence>